<dbReference type="EMBL" id="QQTP01000022">
    <property type="protein sequence ID" value="RDJ20130.1"/>
    <property type="molecule type" value="Genomic_DNA"/>
</dbReference>
<name>A0A370KYQ8_9HYPH</name>
<proteinExistence type="predicted"/>
<dbReference type="Proteomes" id="UP000255207">
    <property type="component" value="Unassembled WGS sequence"/>
</dbReference>
<comment type="caution">
    <text evidence="1">The sequence shown here is derived from an EMBL/GenBank/DDBJ whole genome shotgun (WGS) entry which is preliminary data.</text>
</comment>
<protein>
    <submittedName>
        <fullName evidence="1">Uncharacterized protein</fullName>
    </submittedName>
</protein>
<dbReference type="AlphaFoldDB" id="A0A370KYQ8"/>
<evidence type="ECO:0000313" key="1">
    <source>
        <dbReference type="EMBL" id="RDJ20130.1"/>
    </source>
</evidence>
<evidence type="ECO:0000313" key="2">
    <source>
        <dbReference type="Proteomes" id="UP000255207"/>
    </source>
</evidence>
<sequence length="68" mass="7059">MSPTPSPGQITTLSQLYASLRSAVDDAAEALDAVRVGESSGAVDTERFLAASQRVAALAREIAAILDR</sequence>
<gene>
    <name evidence="1" type="ORF">DWE98_26210</name>
</gene>
<reference evidence="2" key="1">
    <citation type="submission" date="2018-07" db="EMBL/GenBank/DDBJ databases">
        <authorList>
            <person name="Safronova V.I."/>
            <person name="Chirak E.R."/>
            <person name="Sazanova A.L."/>
        </authorList>
    </citation>
    <scope>NUCLEOTIDE SEQUENCE [LARGE SCALE GENOMIC DNA]</scope>
    <source>
        <strain evidence="2">RCAM04685</strain>
    </source>
</reference>
<keyword evidence="2" id="KW-1185">Reference proteome</keyword>
<accession>A0A370KYQ8</accession>
<organism evidence="1 2">
    <name type="scientific">Bosea caraganae</name>
    <dbReference type="NCBI Taxonomy" id="2763117"/>
    <lineage>
        <taxon>Bacteria</taxon>
        <taxon>Pseudomonadati</taxon>
        <taxon>Pseudomonadota</taxon>
        <taxon>Alphaproteobacteria</taxon>
        <taxon>Hyphomicrobiales</taxon>
        <taxon>Boseaceae</taxon>
        <taxon>Bosea</taxon>
    </lineage>
</organism>